<protein>
    <submittedName>
        <fullName evidence="6">Regulatory protein crp</fullName>
    </submittedName>
</protein>
<dbReference type="CDD" id="cd00038">
    <property type="entry name" value="CAP_ED"/>
    <property type="match status" value="1"/>
</dbReference>
<organism evidence="6 7">
    <name type="scientific">Mesorhizobium alhagi CCNWXJ12-2</name>
    <dbReference type="NCBI Taxonomy" id="1107882"/>
    <lineage>
        <taxon>Bacteria</taxon>
        <taxon>Pseudomonadati</taxon>
        <taxon>Pseudomonadota</taxon>
        <taxon>Alphaproteobacteria</taxon>
        <taxon>Hyphomicrobiales</taxon>
        <taxon>Phyllobacteriaceae</taxon>
        <taxon>Allomesorhizobium</taxon>
    </lineage>
</organism>
<gene>
    <name evidence="6" type="ORF">MAXJ12_31372</name>
</gene>
<dbReference type="InterPro" id="IPR036390">
    <property type="entry name" value="WH_DNA-bd_sf"/>
</dbReference>
<dbReference type="OrthoDB" id="667966at2"/>
<name>H0I1D7_9HYPH</name>
<dbReference type="GO" id="GO:0003677">
    <property type="term" value="F:DNA binding"/>
    <property type="evidence" value="ECO:0007669"/>
    <property type="project" value="UniProtKB-KW"/>
</dbReference>
<evidence type="ECO:0000259" key="5">
    <source>
        <dbReference type="PROSITE" id="PS51063"/>
    </source>
</evidence>
<dbReference type="PANTHER" id="PTHR24567">
    <property type="entry name" value="CRP FAMILY TRANSCRIPTIONAL REGULATORY PROTEIN"/>
    <property type="match status" value="1"/>
</dbReference>
<dbReference type="InterPro" id="IPR012318">
    <property type="entry name" value="HTH_CRP"/>
</dbReference>
<dbReference type="PANTHER" id="PTHR24567:SF75">
    <property type="entry name" value="FUMARATE AND NITRATE REDUCTION REGULATORY PROTEIN"/>
    <property type="match status" value="1"/>
</dbReference>
<dbReference type="InterPro" id="IPR036388">
    <property type="entry name" value="WH-like_DNA-bd_sf"/>
</dbReference>
<evidence type="ECO:0000256" key="2">
    <source>
        <dbReference type="ARBA" id="ARBA00023125"/>
    </source>
</evidence>
<evidence type="ECO:0000256" key="3">
    <source>
        <dbReference type="ARBA" id="ARBA00023163"/>
    </source>
</evidence>
<dbReference type="SMART" id="SM00419">
    <property type="entry name" value="HTH_CRP"/>
    <property type="match status" value="1"/>
</dbReference>
<keyword evidence="3" id="KW-0804">Transcription</keyword>
<dbReference type="InterPro" id="IPR014710">
    <property type="entry name" value="RmlC-like_jellyroll"/>
</dbReference>
<accession>H0I1D7</accession>
<keyword evidence="2" id="KW-0238">DNA-binding</keyword>
<dbReference type="Proteomes" id="UP000003250">
    <property type="component" value="Unassembled WGS sequence"/>
</dbReference>
<dbReference type="RefSeq" id="WP_008839844.1">
    <property type="nucleotide sequence ID" value="NZ_AHAM01000280.1"/>
</dbReference>
<evidence type="ECO:0000313" key="6">
    <source>
        <dbReference type="EMBL" id="EHK53203.1"/>
    </source>
</evidence>
<dbReference type="EMBL" id="AHAM01000280">
    <property type="protein sequence ID" value="EHK53203.1"/>
    <property type="molecule type" value="Genomic_DNA"/>
</dbReference>
<dbReference type="PROSITE" id="PS00042">
    <property type="entry name" value="HTH_CRP_1"/>
    <property type="match status" value="1"/>
</dbReference>
<evidence type="ECO:0000256" key="1">
    <source>
        <dbReference type="ARBA" id="ARBA00023015"/>
    </source>
</evidence>
<dbReference type="PRINTS" id="PR00034">
    <property type="entry name" value="HTHCRP"/>
</dbReference>
<dbReference type="GO" id="GO:0003700">
    <property type="term" value="F:DNA-binding transcription factor activity"/>
    <property type="evidence" value="ECO:0007669"/>
    <property type="project" value="InterPro"/>
</dbReference>
<dbReference type="SMART" id="SM00100">
    <property type="entry name" value="cNMP"/>
    <property type="match status" value="1"/>
</dbReference>
<dbReference type="AlphaFoldDB" id="H0I1D7"/>
<dbReference type="GO" id="GO:0005829">
    <property type="term" value="C:cytosol"/>
    <property type="evidence" value="ECO:0007669"/>
    <property type="project" value="TreeGrafter"/>
</dbReference>
<dbReference type="InterPro" id="IPR050397">
    <property type="entry name" value="Env_Response_Regulators"/>
</dbReference>
<keyword evidence="4" id="KW-0535">Nitrogen fixation</keyword>
<dbReference type="PATRIC" id="fig|1107882.3.peg.6068"/>
<dbReference type="PROSITE" id="PS51063">
    <property type="entry name" value="HTH_CRP_2"/>
    <property type="match status" value="1"/>
</dbReference>
<dbReference type="InterPro" id="IPR018490">
    <property type="entry name" value="cNMP-bd_dom_sf"/>
</dbReference>
<dbReference type="CDD" id="cd00092">
    <property type="entry name" value="HTH_CRP"/>
    <property type="match status" value="1"/>
</dbReference>
<sequence length="242" mass="26791">MNLRQDIHNSDIPVLCQACEARHRGLCGALEPKQLVALSRTSSRHRIHPGAELIGDSENIDSFSNILSGVVKLTKTLSDGRQQIVGLQFAPDFLGRPFRSESVINAQAATELSLCSFPKSVLERMIHESPGFERRLLRQALNELDEARDWMVTLGRKTAGEKVASFLVRIARNIDPEAAANGASATFDLPLTRADIADFLGLTIETVSRQLTKLRTEGVIGIENNRRVNVHNMERLEARSGR</sequence>
<proteinExistence type="predicted"/>
<keyword evidence="1" id="KW-0805">Transcription regulation</keyword>
<dbReference type="Gene3D" id="2.60.120.10">
    <property type="entry name" value="Jelly Rolls"/>
    <property type="match status" value="1"/>
</dbReference>
<dbReference type="Gene3D" id="1.10.10.10">
    <property type="entry name" value="Winged helix-like DNA-binding domain superfamily/Winged helix DNA-binding domain"/>
    <property type="match status" value="1"/>
</dbReference>
<feature type="domain" description="HTH crp-type" evidence="5">
    <location>
        <begin position="157"/>
        <end position="234"/>
    </location>
</feature>
<dbReference type="SUPFAM" id="SSF51206">
    <property type="entry name" value="cAMP-binding domain-like"/>
    <property type="match status" value="1"/>
</dbReference>
<evidence type="ECO:0000256" key="4">
    <source>
        <dbReference type="ARBA" id="ARBA00023231"/>
    </source>
</evidence>
<dbReference type="SUPFAM" id="SSF46785">
    <property type="entry name" value="Winged helix' DNA-binding domain"/>
    <property type="match status" value="1"/>
</dbReference>
<reference evidence="6 7" key="1">
    <citation type="journal article" date="2012" name="J. Bacteriol.">
        <title>Draft Genome Sequence of Mesorhizobium alhagi CCNWXJ12-2T, a Novel Salt-Resistant Species Isolated from the Desert of Northwestern China.</title>
        <authorList>
            <person name="Zhou M."/>
            <person name="Chen W."/>
            <person name="Chen H."/>
            <person name="Wei G."/>
        </authorList>
    </citation>
    <scope>NUCLEOTIDE SEQUENCE [LARGE SCALE GENOMIC DNA]</scope>
    <source>
        <strain evidence="6 7">CCNWXJ12-2</strain>
    </source>
</reference>
<dbReference type="Pfam" id="PF00027">
    <property type="entry name" value="cNMP_binding"/>
    <property type="match status" value="1"/>
</dbReference>
<dbReference type="InterPro" id="IPR000595">
    <property type="entry name" value="cNMP-bd_dom"/>
</dbReference>
<keyword evidence="7" id="KW-1185">Reference proteome</keyword>
<dbReference type="Pfam" id="PF13545">
    <property type="entry name" value="HTH_Crp_2"/>
    <property type="match status" value="1"/>
</dbReference>
<dbReference type="InterPro" id="IPR018335">
    <property type="entry name" value="Tscrpt_reg_HTH_Crp-type_CS"/>
</dbReference>
<evidence type="ECO:0000313" key="7">
    <source>
        <dbReference type="Proteomes" id="UP000003250"/>
    </source>
</evidence>
<dbReference type="FunFam" id="1.10.10.10:FF:000028">
    <property type="entry name" value="Fumarate/nitrate reduction transcriptional regulator Fnr"/>
    <property type="match status" value="1"/>
</dbReference>